<dbReference type="PANTHER" id="PTHR43270:SF12">
    <property type="entry name" value="SUCCINYL-DIAMINOPIMELATE DESUCCINYLASE"/>
    <property type="match status" value="1"/>
</dbReference>
<dbReference type="STRING" id="85336.A7979_00280"/>
<dbReference type="InterPro" id="IPR002933">
    <property type="entry name" value="Peptidase_M20"/>
</dbReference>
<dbReference type="Proteomes" id="UP000297951">
    <property type="component" value="Unassembled WGS sequence"/>
</dbReference>
<dbReference type="GO" id="GO:0046872">
    <property type="term" value="F:metal ion binding"/>
    <property type="evidence" value="ECO:0007669"/>
    <property type="project" value="UniProtKB-KW"/>
</dbReference>
<reference evidence="5 6" key="1">
    <citation type="submission" date="2019-03" db="EMBL/GenBank/DDBJ databases">
        <title>Diversity of the mouse oral microbiome.</title>
        <authorList>
            <person name="Joseph S."/>
            <person name="Aduse-Opoku J."/>
            <person name="Curtis M."/>
            <person name="Wade W."/>
            <person name="Hashim A."/>
        </authorList>
    </citation>
    <scope>NUCLEOTIDE SEQUENCE [LARGE SCALE GENOMIC DNA]</scope>
    <source>
        <strain evidence="6">irhom_31</strain>
    </source>
</reference>
<evidence type="ECO:0000313" key="5">
    <source>
        <dbReference type="EMBL" id="TFU23050.1"/>
    </source>
</evidence>
<evidence type="ECO:0000313" key="6">
    <source>
        <dbReference type="Proteomes" id="UP000297951"/>
    </source>
</evidence>
<dbReference type="EMBL" id="SPQC01000011">
    <property type="protein sequence ID" value="TFU23050.1"/>
    <property type="molecule type" value="Genomic_DNA"/>
</dbReference>
<accession>A0A4Y9F4P5</accession>
<dbReference type="RefSeq" id="WP_135011841.1">
    <property type="nucleotide sequence ID" value="NZ_JADGLK010000011.1"/>
</dbReference>
<dbReference type="OrthoDB" id="9761532at2"/>
<sequence>MTTHDFDFSARPALATYIEENFEAQLEHLAELVSIPSVAWESFDLTEVQRSAEKVKSLAEDAGFESVEILSATYGESQQGMPAVVAHSPAAPGFPTFLLYAHHDVQPAGDRSLWETEPFVATRKGDRLYGRGAADDKAGVIAHLAAFKAAREVLGDDFKVGVTLFIEGEEEAGSPSFDSFLHTYRDKLAGDYIVVADSANWKTGVPALTAGLRGVASADISVRVSSHSVHSGMFGGPLLDANTVLVQLLATLHNTQGSVAVEGLVTAPEPDVEYLEADFRTDSGILGSMNLAGQGSISSRLWSQPAISVIGMDITSVAESSNTIAVTAKARISVRLAPGQDPAAAHRALAEHFARHNHHGAEVTYHAEDSGQPYQADLSGSGAQLALAALGEAWGVEPVTTGMGGSIPFIATLTEVYPEAHILITGIEDPDTRAHSANESLFIPDFQKAILAEALMLAAAHAAN</sequence>
<evidence type="ECO:0000256" key="2">
    <source>
        <dbReference type="ARBA" id="ARBA00022723"/>
    </source>
</evidence>
<dbReference type="GO" id="GO:0006508">
    <property type="term" value="P:proteolysis"/>
    <property type="evidence" value="ECO:0007669"/>
    <property type="project" value="UniProtKB-KW"/>
</dbReference>
<gene>
    <name evidence="5" type="ORF">E4U03_04360</name>
</gene>
<dbReference type="Gene3D" id="3.30.70.360">
    <property type="match status" value="1"/>
</dbReference>
<dbReference type="PANTHER" id="PTHR43270">
    <property type="entry name" value="BETA-ALA-HIS DIPEPTIDASE"/>
    <property type="match status" value="1"/>
</dbReference>
<feature type="domain" description="Peptidase M20 dimerisation" evidence="4">
    <location>
        <begin position="211"/>
        <end position="359"/>
    </location>
</feature>
<keyword evidence="2" id="KW-0479">Metal-binding</keyword>
<evidence type="ECO:0000256" key="3">
    <source>
        <dbReference type="ARBA" id="ARBA00022801"/>
    </source>
</evidence>
<name>A0A4Y9F4P5_9MICC</name>
<dbReference type="InterPro" id="IPR011650">
    <property type="entry name" value="Peptidase_M20_dimer"/>
</dbReference>
<evidence type="ECO:0000256" key="1">
    <source>
        <dbReference type="ARBA" id="ARBA00022670"/>
    </source>
</evidence>
<organism evidence="5 6">
    <name type="scientific">Rothia nasimurium</name>
    <dbReference type="NCBI Taxonomy" id="85336"/>
    <lineage>
        <taxon>Bacteria</taxon>
        <taxon>Bacillati</taxon>
        <taxon>Actinomycetota</taxon>
        <taxon>Actinomycetes</taxon>
        <taxon>Micrococcales</taxon>
        <taxon>Micrococcaceae</taxon>
        <taxon>Rothia</taxon>
    </lineage>
</organism>
<dbReference type="Pfam" id="PF01546">
    <property type="entry name" value="Peptidase_M20"/>
    <property type="match status" value="1"/>
</dbReference>
<dbReference type="Pfam" id="PF07687">
    <property type="entry name" value="M20_dimer"/>
    <property type="match status" value="1"/>
</dbReference>
<dbReference type="SUPFAM" id="SSF53187">
    <property type="entry name" value="Zn-dependent exopeptidases"/>
    <property type="match status" value="1"/>
</dbReference>
<comment type="caution">
    <text evidence="5">The sequence shown here is derived from an EMBL/GenBank/DDBJ whole genome shotgun (WGS) entry which is preliminary data.</text>
</comment>
<keyword evidence="1" id="KW-0645">Protease</keyword>
<protein>
    <submittedName>
        <fullName evidence="5">Dipeptidase</fullName>
    </submittedName>
</protein>
<proteinExistence type="predicted"/>
<evidence type="ECO:0000259" key="4">
    <source>
        <dbReference type="Pfam" id="PF07687"/>
    </source>
</evidence>
<dbReference type="AlphaFoldDB" id="A0A4Y9F4P5"/>
<keyword evidence="3" id="KW-0378">Hydrolase</keyword>
<dbReference type="InterPro" id="IPR051458">
    <property type="entry name" value="Cyt/Met_Dipeptidase"/>
</dbReference>
<dbReference type="GO" id="GO:0008233">
    <property type="term" value="F:peptidase activity"/>
    <property type="evidence" value="ECO:0007669"/>
    <property type="project" value="UniProtKB-KW"/>
</dbReference>
<dbReference type="Gene3D" id="3.40.630.10">
    <property type="entry name" value="Zn peptidases"/>
    <property type="match status" value="1"/>
</dbReference>
<dbReference type="NCBIfam" id="NF005914">
    <property type="entry name" value="PRK07907.1"/>
    <property type="match status" value="1"/>
</dbReference>